<evidence type="ECO:0000259" key="6">
    <source>
        <dbReference type="Pfam" id="PF08079"/>
    </source>
</evidence>
<proteinExistence type="inferred from homology"/>
<dbReference type="InterPro" id="IPR039699">
    <property type="entry name" value="Ribosomal_uL30"/>
</dbReference>
<organism evidence="7 8">
    <name type="scientific">Tritrichomonas musculus</name>
    <dbReference type="NCBI Taxonomy" id="1915356"/>
    <lineage>
        <taxon>Eukaryota</taxon>
        <taxon>Metamonada</taxon>
        <taxon>Parabasalia</taxon>
        <taxon>Tritrichomonadida</taxon>
        <taxon>Tritrichomonadidae</taxon>
        <taxon>Tritrichomonas</taxon>
    </lineage>
</organism>
<accession>A0ABR2JXC9</accession>
<evidence type="ECO:0000313" key="7">
    <source>
        <dbReference type="EMBL" id="KAK8882485.1"/>
    </source>
</evidence>
<name>A0ABR2JXC9_9EUKA</name>
<comment type="similarity">
    <text evidence="1">Belongs to the universal ribosomal protein uL30 family.</text>
</comment>
<dbReference type="InterPro" id="IPR018038">
    <property type="entry name" value="Ribosomal_uL30_CS"/>
</dbReference>
<keyword evidence="2 7" id="KW-0689">Ribosomal protein</keyword>
<comment type="caution">
    <text evidence="7">The sequence shown here is derived from an EMBL/GenBank/DDBJ whole genome shotgun (WGS) entry which is preliminary data.</text>
</comment>
<dbReference type="Pfam" id="PF00327">
    <property type="entry name" value="Ribosomal_L30"/>
    <property type="match status" value="1"/>
</dbReference>
<keyword evidence="8" id="KW-1185">Reference proteome</keyword>
<dbReference type="PANTHER" id="PTHR11524:SF16">
    <property type="entry name" value="LARGE RIBOSOMAL SUBUNIT PROTEIN UL30"/>
    <property type="match status" value="1"/>
</dbReference>
<evidence type="ECO:0000256" key="2">
    <source>
        <dbReference type="ARBA" id="ARBA00022980"/>
    </source>
</evidence>
<evidence type="ECO:0000313" key="8">
    <source>
        <dbReference type="Proteomes" id="UP001470230"/>
    </source>
</evidence>
<sequence length="239" mass="27396">MSKPLPETLRKLEELKKKQTEEYNKKRDALQAEAKARQEKILERSKQYAQELVAQEKELIAKSNEAAAQGGFYVPAQAKVALVIRIRGINQMSPQSRKILDLLRLRQKSNAVFVRLNKATIEMLLRVEPYIAYGYPSPAVVRELILKRGFARVNGQRLALTTNEIVRAALGQHNIESVEDLAHEIYTCGPHFTQANAFLWPFKLNQPKGGFRRIRRHYVEGGDYGNRENLIDDLVTRMI</sequence>
<evidence type="ECO:0000256" key="4">
    <source>
        <dbReference type="SAM" id="Coils"/>
    </source>
</evidence>
<keyword evidence="4" id="KW-0175">Coiled coil</keyword>
<feature type="coiled-coil region" evidence="4">
    <location>
        <begin position="9"/>
        <end position="40"/>
    </location>
</feature>
<dbReference type="Gene3D" id="3.30.1390.20">
    <property type="entry name" value="Ribosomal protein L30, ferredoxin-like fold domain"/>
    <property type="match status" value="2"/>
</dbReference>
<evidence type="ECO:0000259" key="5">
    <source>
        <dbReference type="Pfam" id="PF00327"/>
    </source>
</evidence>
<dbReference type="InterPro" id="IPR012988">
    <property type="entry name" value="Ribosomal_uL30_N_euk"/>
</dbReference>
<dbReference type="EMBL" id="JAPFFF010000009">
    <property type="protein sequence ID" value="KAK8882485.1"/>
    <property type="molecule type" value="Genomic_DNA"/>
</dbReference>
<dbReference type="CDD" id="cd01657">
    <property type="entry name" value="Ribosomal_L7_archeal_euk"/>
    <property type="match status" value="1"/>
</dbReference>
<dbReference type="InterPro" id="IPR036919">
    <property type="entry name" value="Ribo_uL30_ferredoxin-like_sf"/>
</dbReference>
<feature type="domain" description="Large ribosomal subunit protein uL30-like ferredoxin-like fold" evidence="5">
    <location>
        <begin position="82"/>
        <end position="131"/>
    </location>
</feature>
<dbReference type="InterPro" id="IPR035808">
    <property type="entry name" value="Ribosomal_uL30_euk_arc"/>
</dbReference>
<feature type="domain" description="Large ribosomal subunit protein uL30 N-terminal eukaryotes" evidence="6">
    <location>
        <begin position="6"/>
        <end position="76"/>
    </location>
</feature>
<dbReference type="InterPro" id="IPR016082">
    <property type="entry name" value="Ribosomal_uL30_ferredoxin-like"/>
</dbReference>
<dbReference type="PROSITE" id="PS00634">
    <property type="entry name" value="RIBOSOMAL_L30"/>
    <property type="match status" value="1"/>
</dbReference>
<dbReference type="Pfam" id="PF08079">
    <property type="entry name" value="Ribosomal_L30_N"/>
    <property type="match status" value="1"/>
</dbReference>
<keyword evidence="3" id="KW-0687">Ribonucleoprotein</keyword>
<reference evidence="7 8" key="1">
    <citation type="submission" date="2024-04" db="EMBL/GenBank/DDBJ databases">
        <title>Tritrichomonas musculus Genome.</title>
        <authorList>
            <person name="Alves-Ferreira E."/>
            <person name="Grigg M."/>
            <person name="Lorenzi H."/>
            <person name="Galac M."/>
        </authorList>
    </citation>
    <scope>NUCLEOTIDE SEQUENCE [LARGE SCALE GENOMIC DNA]</scope>
    <source>
        <strain evidence="7 8">EAF2021</strain>
    </source>
</reference>
<dbReference type="PANTHER" id="PTHR11524">
    <property type="entry name" value="60S RIBOSOMAL PROTEIN L7"/>
    <property type="match status" value="1"/>
</dbReference>
<dbReference type="Proteomes" id="UP001470230">
    <property type="component" value="Unassembled WGS sequence"/>
</dbReference>
<protein>
    <submittedName>
        <fullName evidence="7">60S ribosomal protein L7</fullName>
    </submittedName>
</protein>
<dbReference type="NCBIfam" id="TIGR01310">
    <property type="entry name" value="uL30_euk"/>
    <property type="match status" value="1"/>
</dbReference>
<dbReference type="GO" id="GO:0005840">
    <property type="term" value="C:ribosome"/>
    <property type="evidence" value="ECO:0007669"/>
    <property type="project" value="UniProtKB-KW"/>
</dbReference>
<gene>
    <name evidence="7" type="ORF">M9Y10_045127</name>
</gene>
<evidence type="ECO:0000256" key="3">
    <source>
        <dbReference type="ARBA" id="ARBA00023274"/>
    </source>
</evidence>
<dbReference type="InterPro" id="IPR005998">
    <property type="entry name" value="Ribosomal_uL30_euk"/>
</dbReference>
<dbReference type="SUPFAM" id="SSF55129">
    <property type="entry name" value="Ribosomal protein L30p/L7e"/>
    <property type="match status" value="1"/>
</dbReference>
<evidence type="ECO:0000256" key="1">
    <source>
        <dbReference type="ARBA" id="ARBA00007594"/>
    </source>
</evidence>